<dbReference type="PANTHER" id="PTHR47723:SF24">
    <property type="entry name" value="RNASE H TYPE-1 DOMAIN-CONTAINING PROTEIN"/>
    <property type="match status" value="1"/>
</dbReference>
<feature type="region of interest" description="Disordered" evidence="1">
    <location>
        <begin position="665"/>
        <end position="700"/>
    </location>
</feature>
<dbReference type="InterPro" id="IPR012337">
    <property type="entry name" value="RNaseH-like_sf"/>
</dbReference>
<dbReference type="GO" id="GO:0004523">
    <property type="term" value="F:RNA-DNA hybrid ribonuclease activity"/>
    <property type="evidence" value="ECO:0007669"/>
    <property type="project" value="InterPro"/>
</dbReference>
<dbReference type="InterPro" id="IPR036691">
    <property type="entry name" value="Endo/exonu/phosph_ase_sf"/>
</dbReference>
<dbReference type="EMBL" id="SDMP01000004">
    <property type="protein sequence ID" value="RYR61003.1"/>
    <property type="molecule type" value="Genomic_DNA"/>
</dbReference>
<dbReference type="SUPFAM" id="SSF56219">
    <property type="entry name" value="DNase I-like"/>
    <property type="match status" value="1"/>
</dbReference>
<evidence type="ECO:0000256" key="1">
    <source>
        <dbReference type="SAM" id="MobiDB-lite"/>
    </source>
</evidence>
<dbReference type="AlphaFoldDB" id="A0A445DCW5"/>
<dbReference type="InterPro" id="IPR044730">
    <property type="entry name" value="RNase_H-like_dom_plant"/>
</dbReference>
<dbReference type="InterPro" id="IPR036397">
    <property type="entry name" value="RNaseH_sf"/>
</dbReference>
<dbReference type="Pfam" id="PF13456">
    <property type="entry name" value="RVT_3"/>
    <property type="match status" value="1"/>
</dbReference>
<comment type="caution">
    <text evidence="3">The sequence shown here is derived from an EMBL/GenBank/DDBJ whole genome shotgun (WGS) entry which is preliminary data.</text>
</comment>
<name>A0A445DCW5_ARAHY</name>
<feature type="region of interest" description="Disordered" evidence="1">
    <location>
        <begin position="535"/>
        <end position="556"/>
    </location>
</feature>
<evidence type="ECO:0000259" key="2">
    <source>
        <dbReference type="Pfam" id="PF13456"/>
    </source>
</evidence>
<dbReference type="CDD" id="cd06222">
    <property type="entry name" value="RNase_H_like"/>
    <property type="match status" value="1"/>
</dbReference>
<keyword evidence="4" id="KW-1185">Reference proteome</keyword>
<feature type="domain" description="RNase H type-1" evidence="2">
    <location>
        <begin position="320"/>
        <end position="439"/>
    </location>
</feature>
<accession>A0A445DCW5</accession>
<organism evidence="3 4">
    <name type="scientific">Arachis hypogaea</name>
    <name type="common">Peanut</name>
    <dbReference type="NCBI Taxonomy" id="3818"/>
    <lineage>
        <taxon>Eukaryota</taxon>
        <taxon>Viridiplantae</taxon>
        <taxon>Streptophyta</taxon>
        <taxon>Embryophyta</taxon>
        <taxon>Tracheophyta</taxon>
        <taxon>Spermatophyta</taxon>
        <taxon>Magnoliopsida</taxon>
        <taxon>eudicotyledons</taxon>
        <taxon>Gunneridae</taxon>
        <taxon>Pentapetalae</taxon>
        <taxon>rosids</taxon>
        <taxon>fabids</taxon>
        <taxon>Fabales</taxon>
        <taxon>Fabaceae</taxon>
        <taxon>Papilionoideae</taxon>
        <taxon>50 kb inversion clade</taxon>
        <taxon>dalbergioids sensu lato</taxon>
        <taxon>Dalbergieae</taxon>
        <taxon>Pterocarpus clade</taxon>
        <taxon>Arachis</taxon>
    </lineage>
</organism>
<dbReference type="PANTHER" id="PTHR47723">
    <property type="entry name" value="OS05G0353850 PROTEIN"/>
    <property type="match status" value="1"/>
</dbReference>
<dbReference type="Proteomes" id="UP000289738">
    <property type="component" value="Chromosome A04"/>
</dbReference>
<dbReference type="GO" id="GO:0003676">
    <property type="term" value="F:nucleic acid binding"/>
    <property type="evidence" value="ECO:0007669"/>
    <property type="project" value="InterPro"/>
</dbReference>
<gene>
    <name evidence="3" type="ORF">Ahy_A04g018094</name>
</gene>
<sequence length="700" mass="79952">METRASKVKMDRVKRKLNFDYMFCVEPRGLSGGLSLLWKSNTNINVYEWCDNYIKANININNDLNWQGIFVYGNPVFQKRRKLWQELTVSNMNQDVAQAFLGDFNDILNQDEKVGIHPQPNIYLETFRRFVHDNGLIDIDLKGNKYTWFSNPRNNVITRERLDRVLVNWKWMQIHQNVTLRASPAITSDHCALILDTQRSVRIKKEFRFEAYWAEHKECREVIKRSWQREDGNSNCWNQFKIKRNRCKRELLEWSTRNQHIFQQTEINPQKVIIQSDYLSAEFYKATQGSTTAIIPDMGRGGVRKRITWRPPPKNRLKVNTDAAFHKDTGQASLAAVVRDWQGKVITGTTGTFKTISPLTAEAQAYREALILIKNLQIHNCIIETDSLPLVQAIKARTPIAEADAVMRDIFQLLDEAPDVGATWTPRDGNKLAHQLAAMTAGNYLARQWVTNPPNQVRNIIRSEATLVSCQHIQETQILGIKTLASNNSISTNLQNLQLEEKLPGGVEMETRDKQPLNSKEKLCPSAVNLATIDSRKTDSDRTHNDRRGGEVDRAESQMVVCQEGGHDGQPIDAPQAPQQLHGKAIERGVLRGSASGRRTPEAELKKSSEVRQITGLNQQKTLRIRDAIAIGESRSSNQEHAPRLEGAECRDEVFVVKEGEDQAKKSLKRVQLLPEESNEATKTPNDERTPRRLTKEQQQ</sequence>
<dbReference type="Gene3D" id="3.60.10.10">
    <property type="entry name" value="Endonuclease/exonuclease/phosphatase"/>
    <property type="match status" value="1"/>
</dbReference>
<dbReference type="STRING" id="3818.A0A445DCW5"/>
<protein>
    <recommendedName>
        <fullName evidence="2">RNase H type-1 domain-containing protein</fullName>
    </recommendedName>
</protein>
<proteinExistence type="predicted"/>
<feature type="compositionally biased region" description="Basic and acidic residues" evidence="1">
    <location>
        <begin position="685"/>
        <end position="700"/>
    </location>
</feature>
<dbReference type="InterPro" id="IPR002156">
    <property type="entry name" value="RNaseH_domain"/>
</dbReference>
<dbReference type="SUPFAM" id="SSF53098">
    <property type="entry name" value="Ribonuclease H-like"/>
    <property type="match status" value="1"/>
</dbReference>
<evidence type="ECO:0000313" key="3">
    <source>
        <dbReference type="EMBL" id="RYR61003.1"/>
    </source>
</evidence>
<reference evidence="3 4" key="1">
    <citation type="submission" date="2019-01" db="EMBL/GenBank/DDBJ databases">
        <title>Sequencing of cultivated peanut Arachis hypogaea provides insights into genome evolution and oil improvement.</title>
        <authorList>
            <person name="Chen X."/>
        </authorList>
    </citation>
    <scope>NUCLEOTIDE SEQUENCE [LARGE SCALE GENOMIC DNA]</scope>
    <source>
        <strain evidence="4">cv. Fuhuasheng</strain>
        <tissue evidence="3">Leaves</tissue>
    </source>
</reference>
<dbReference type="Gene3D" id="3.30.420.10">
    <property type="entry name" value="Ribonuclease H-like superfamily/Ribonuclease H"/>
    <property type="match status" value="1"/>
</dbReference>
<evidence type="ECO:0000313" key="4">
    <source>
        <dbReference type="Proteomes" id="UP000289738"/>
    </source>
</evidence>
<dbReference type="InterPro" id="IPR053151">
    <property type="entry name" value="RNase_H-like"/>
</dbReference>